<dbReference type="Proteomes" id="UP000006639">
    <property type="component" value="Chromosome"/>
</dbReference>
<organism evidence="2 3">
    <name type="scientific">Midichloria mitochondrii (strain IricVA)</name>
    <dbReference type="NCBI Taxonomy" id="696127"/>
    <lineage>
        <taxon>Bacteria</taxon>
        <taxon>Pseudomonadati</taxon>
        <taxon>Pseudomonadota</taxon>
        <taxon>Alphaproteobacteria</taxon>
        <taxon>Rickettsiales</taxon>
        <taxon>Candidatus Midichloriaceae</taxon>
        <taxon>Candidatus Midichloria</taxon>
    </lineage>
</organism>
<feature type="domain" description="CagE TrbE VirB component of type IV transporter system central" evidence="1">
    <location>
        <begin position="188"/>
        <end position="386"/>
    </location>
</feature>
<sequence>MLDSGNDIYINPKISNYIPITCHYDPNTLITKNGDLIQIVAISGFEPNDTNFNSIPLREVIRSSIASYIKDNKVAVYIHTLNNFSNIEIKANFSSEFAKNINDKWSEFNQWSSQLLATVYISIVIQGAKKSPFNPQQLHEILFFHFYKKHHLKELEEARIFLSEISNNIIKSSSRFGAKLLGIKKDKESNKYYSEPLSFIYNLIHLKQKDIELEPCDASEQLASLKINYYFNKIELEEMEEESNKTFVAVFSFKPFHDLSIEDCTAILEHNFKYIISESVVFTPRAIAIKEIKKQANFLEAGRNERLLAASYIDKLISAEMVGKTDYCERQINLILYSQSAEELDNSIEKIMQIFEDIGILLVREDFYMPLCFWSIIPGNFQYSFRKNYNLAKFSSTFAFVPSTSMGSYNGSKWGPPVALFKNRKRLPYYFNFHQNDNGHTMIVGPEESGKEILLKFLLSSAVRLNPRIIFLDLKGNNEKFISKLGGQSFKVSAKDSPIFKIGFGDDEKTYTKNVFCYLIFGTLTVSAAEENVLNSLINHIENKTSIYEALKEFAVSLPDAVIKEKINYLNENFIKIFEGPDSLEVLKNNKYVGIDFSLLEKKYSTVLLRLLISKLPEFLDDTPTIIAVNSDFRIFEKQVLVEKLLSSLEKLNAKNAIIIFTFNYNKELYDNFQFFEKVIYNIPTRIFLPNKLADKSFKKTFKLSEEDFYNIRNYARGKLSFLLKQYNKSVNILFDLESIKEIKEDLS</sequence>
<dbReference type="InterPro" id="IPR018145">
    <property type="entry name" value="CagE_TrbE_VirB_cntrl_dom"/>
</dbReference>
<reference evidence="2 3" key="1">
    <citation type="journal article" date="2011" name="Mol. Biol. Evol.">
        <title>Phylogenomic evidence for the presence of a flagellum and cbb3 oxidase in the free-living mitochondrial ancestor.</title>
        <authorList>
            <person name="Sassera D."/>
            <person name="Lo N."/>
            <person name="Epis S."/>
            <person name="D'Auria G."/>
            <person name="Montagna M."/>
            <person name="Comandatore F."/>
            <person name="Horner D."/>
            <person name="Pereto J."/>
            <person name="Luciano A.M."/>
            <person name="Franciosi F."/>
            <person name="Ferri E."/>
            <person name="Crotti E."/>
            <person name="Bazzocchi C."/>
            <person name="Daffonchio D."/>
            <person name="Sacchi L."/>
            <person name="Moya A."/>
            <person name="Latorre A."/>
            <person name="Bandi C."/>
        </authorList>
    </citation>
    <scope>NUCLEOTIDE SEQUENCE [LARGE SCALE GENOMIC DNA]</scope>
    <source>
        <strain evidence="2 3">IricVA</strain>
    </source>
</reference>
<protein>
    <submittedName>
        <fullName evidence="2">Type IV secretion system protein VirB4</fullName>
    </submittedName>
</protein>
<keyword evidence="3" id="KW-1185">Reference proteome</keyword>
<dbReference type="SUPFAM" id="SSF52540">
    <property type="entry name" value="P-loop containing nucleoside triphosphate hydrolases"/>
    <property type="match status" value="1"/>
</dbReference>
<gene>
    <name evidence="2" type="primary">virB4</name>
    <name evidence="2" type="ordered locus">midi_00295</name>
</gene>
<dbReference type="KEGG" id="mmn:midi_00295"/>
<name>F7XVA8_MIDMI</name>
<dbReference type="InterPro" id="IPR027417">
    <property type="entry name" value="P-loop_NTPase"/>
</dbReference>
<dbReference type="GO" id="GO:0005524">
    <property type="term" value="F:ATP binding"/>
    <property type="evidence" value="ECO:0007669"/>
    <property type="project" value="InterPro"/>
</dbReference>
<evidence type="ECO:0000313" key="2">
    <source>
        <dbReference type="EMBL" id="AEI88607.1"/>
    </source>
</evidence>
<accession>F7XVA8</accession>
<dbReference type="AlphaFoldDB" id="F7XVA8"/>
<evidence type="ECO:0000259" key="1">
    <source>
        <dbReference type="Pfam" id="PF03135"/>
    </source>
</evidence>
<dbReference type="HOGENOM" id="CLU_008341_3_0_5"/>
<evidence type="ECO:0000313" key="3">
    <source>
        <dbReference type="Proteomes" id="UP000006639"/>
    </source>
</evidence>
<dbReference type="STRING" id="696127.midi_00295"/>
<proteinExistence type="predicted"/>
<dbReference type="RefSeq" id="WP_013950823.1">
    <property type="nucleotide sequence ID" value="NC_015722.1"/>
</dbReference>
<dbReference type="OrthoDB" id="9816422at2"/>
<dbReference type="Gene3D" id="3.40.50.300">
    <property type="entry name" value="P-loop containing nucleotide triphosphate hydrolases"/>
    <property type="match status" value="1"/>
</dbReference>
<dbReference type="Pfam" id="PF03135">
    <property type="entry name" value="CagE_TrbE_VirB"/>
    <property type="match status" value="1"/>
</dbReference>
<dbReference type="EMBL" id="CP002130">
    <property type="protein sequence ID" value="AEI88607.1"/>
    <property type="molecule type" value="Genomic_DNA"/>
</dbReference>